<evidence type="ECO:0000256" key="3">
    <source>
        <dbReference type="ARBA" id="ARBA00022989"/>
    </source>
</evidence>
<feature type="transmembrane region" description="Helical" evidence="5">
    <location>
        <begin position="368"/>
        <end position="387"/>
    </location>
</feature>
<evidence type="ECO:0000256" key="2">
    <source>
        <dbReference type="ARBA" id="ARBA00022692"/>
    </source>
</evidence>
<evidence type="ECO:0000313" key="8">
    <source>
        <dbReference type="Proteomes" id="UP001501436"/>
    </source>
</evidence>
<feature type="transmembrane region" description="Helical" evidence="5">
    <location>
        <begin position="59"/>
        <end position="79"/>
    </location>
</feature>
<dbReference type="SUPFAM" id="SSF103473">
    <property type="entry name" value="MFS general substrate transporter"/>
    <property type="match status" value="1"/>
</dbReference>
<feature type="transmembrane region" description="Helical" evidence="5">
    <location>
        <begin position="86"/>
        <end position="103"/>
    </location>
</feature>
<dbReference type="PROSITE" id="PS50850">
    <property type="entry name" value="MFS"/>
    <property type="match status" value="1"/>
</dbReference>
<name>A0ABP9FYJ8_9SPHI</name>
<organism evidence="7 8">
    <name type="scientific">Mucilaginibacter defluvii</name>
    <dbReference type="NCBI Taxonomy" id="1196019"/>
    <lineage>
        <taxon>Bacteria</taxon>
        <taxon>Pseudomonadati</taxon>
        <taxon>Bacteroidota</taxon>
        <taxon>Sphingobacteriia</taxon>
        <taxon>Sphingobacteriales</taxon>
        <taxon>Sphingobacteriaceae</taxon>
        <taxon>Mucilaginibacter</taxon>
    </lineage>
</organism>
<feature type="transmembrane region" description="Helical" evidence="5">
    <location>
        <begin position="22"/>
        <end position="39"/>
    </location>
</feature>
<comment type="subcellular location">
    <subcellularLocation>
        <location evidence="1">Membrane</location>
        <topology evidence="1">Multi-pass membrane protein</topology>
    </subcellularLocation>
</comment>
<dbReference type="EMBL" id="BAABJI010000002">
    <property type="protein sequence ID" value="GAA4911696.1"/>
    <property type="molecule type" value="Genomic_DNA"/>
</dbReference>
<dbReference type="Proteomes" id="UP001501436">
    <property type="component" value="Unassembled WGS sequence"/>
</dbReference>
<feature type="transmembrane region" description="Helical" evidence="5">
    <location>
        <begin position="149"/>
        <end position="168"/>
    </location>
</feature>
<protein>
    <submittedName>
        <fullName evidence="7">MFS transporter</fullName>
    </submittedName>
</protein>
<accession>A0ABP9FYJ8</accession>
<dbReference type="Pfam" id="PF07690">
    <property type="entry name" value="MFS_1"/>
    <property type="match status" value="2"/>
</dbReference>
<dbReference type="InterPro" id="IPR011701">
    <property type="entry name" value="MFS"/>
</dbReference>
<dbReference type="Gene3D" id="1.20.1250.20">
    <property type="entry name" value="MFS general substrate transporter like domains"/>
    <property type="match status" value="2"/>
</dbReference>
<feature type="transmembrane region" description="Helical" evidence="5">
    <location>
        <begin position="250"/>
        <end position="269"/>
    </location>
</feature>
<keyword evidence="4 5" id="KW-0472">Membrane</keyword>
<sequence>MNDIAITVNAPVKSVSRLAHRVAVSALFFTQGLCFASWASRIPTFQQKFHLNEAEVGGLLLALPAGLMVALPFSGWFTAKFGSRKIVLAATVVYALTLVVIGLSPSVYALLGGLFAFGFSGNMVNIAVNTQAVQVEAMYRKPIMASFHGLWSLAGFTGASIGTMMIGFGLIPFWHYVIITSAALLIAAISSGFVIKDEGTVAVDQPVFAKPDKALMLLGVIAFSGLMCEGAMVDWGGIYFKEIVHAEKAWIGAGYTAYMCTMAGGRFVADWFTARFGMKTMLQISGSLIAAGLLLSVIFPHLYTAIAGFFIVGFGVSSIIPLVYGEAGKSTTMSAGVALAAVSTVGFLGFLLGPPIIGFAAAATNLRVSYTIIAVMGLTVTLLSSRLKQ</sequence>
<feature type="domain" description="Major facilitator superfamily (MFS) profile" evidence="6">
    <location>
        <begin position="18"/>
        <end position="389"/>
    </location>
</feature>
<dbReference type="InterPro" id="IPR051788">
    <property type="entry name" value="MFS_Transporter"/>
</dbReference>
<feature type="transmembrane region" description="Helical" evidence="5">
    <location>
        <begin position="215"/>
        <end position="238"/>
    </location>
</feature>
<reference evidence="8" key="1">
    <citation type="journal article" date="2019" name="Int. J. Syst. Evol. Microbiol.">
        <title>The Global Catalogue of Microorganisms (GCM) 10K type strain sequencing project: providing services to taxonomists for standard genome sequencing and annotation.</title>
        <authorList>
            <consortium name="The Broad Institute Genomics Platform"/>
            <consortium name="The Broad Institute Genome Sequencing Center for Infectious Disease"/>
            <person name="Wu L."/>
            <person name="Ma J."/>
        </authorList>
    </citation>
    <scope>NUCLEOTIDE SEQUENCE [LARGE SCALE GENOMIC DNA]</scope>
    <source>
        <strain evidence="8">JCM 18283</strain>
    </source>
</reference>
<dbReference type="PANTHER" id="PTHR23514">
    <property type="entry name" value="BYPASS OF STOP CODON PROTEIN 6"/>
    <property type="match status" value="1"/>
</dbReference>
<evidence type="ECO:0000313" key="7">
    <source>
        <dbReference type="EMBL" id="GAA4911696.1"/>
    </source>
</evidence>
<feature type="transmembrane region" description="Helical" evidence="5">
    <location>
        <begin position="337"/>
        <end position="362"/>
    </location>
</feature>
<dbReference type="InterPro" id="IPR020846">
    <property type="entry name" value="MFS_dom"/>
</dbReference>
<feature type="transmembrane region" description="Helical" evidence="5">
    <location>
        <begin position="174"/>
        <end position="195"/>
    </location>
</feature>
<feature type="transmembrane region" description="Helical" evidence="5">
    <location>
        <begin position="109"/>
        <end position="128"/>
    </location>
</feature>
<comment type="caution">
    <text evidence="7">The sequence shown here is derived from an EMBL/GenBank/DDBJ whole genome shotgun (WGS) entry which is preliminary data.</text>
</comment>
<keyword evidence="3 5" id="KW-1133">Transmembrane helix</keyword>
<keyword evidence="2 5" id="KW-0812">Transmembrane</keyword>
<dbReference type="RefSeq" id="WP_345330188.1">
    <property type="nucleotide sequence ID" value="NZ_BAABJI010000002.1"/>
</dbReference>
<evidence type="ECO:0000259" key="6">
    <source>
        <dbReference type="PROSITE" id="PS50850"/>
    </source>
</evidence>
<keyword evidence="8" id="KW-1185">Reference proteome</keyword>
<feature type="transmembrane region" description="Helical" evidence="5">
    <location>
        <begin position="281"/>
        <end position="299"/>
    </location>
</feature>
<evidence type="ECO:0000256" key="4">
    <source>
        <dbReference type="ARBA" id="ARBA00023136"/>
    </source>
</evidence>
<gene>
    <name evidence="7" type="ORF">GCM10023313_13310</name>
</gene>
<evidence type="ECO:0000256" key="1">
    <source>
        <dbReference type="ARBA" id="ARBA00004141"/>
    </source>
</evidence>
<evidence type="ECO:0000256" key="5">
    <source>
        <dbReference type="SAM" id="Phobius"/>
    </source>
</evidence>
<dbReference type="PANTHER" id="PTHR23514:SF13">
    <property type="entry name" value="INNER MEMBRANE PROTEIN YBJJ"/>
    <property type="match status" value="1"/>
</dbReference>
<proteinExistence type="predicted"/>
<dbReference type="InterPro" id="IPR036259">
    <property type="entry name" value="MFS_trans_sf"/>
</dbReference>
<dbReference type="CDD" id="cd17393">
    <property type="entry name" value="MFS_MosC_like"/>
    <property type="match status" value="1"/>
</dbReference>
<feature type="transmembrane region" description="Helical" evidence="5">
    <location>
        <begin position="305"/>
        <end position="325"/>
    </location>
</feature>